<name>A0AAF0R149_SOLVR</name>
<evidence type="ECO:0000313" key="2">
    <source>
        <dbReference type="EMBL" id="WMV32495.1"/>
    </source>
</evidence>
<sequence length="142" mass="16614">MLSEVVADQVGQQRVVRQNVADTSRIRDFLRINPQEFNGSNVNKDPVNFVEELQKVFGVMHVDDVERVELVAYQLKGVARIWYDQWKKSMDEGAPIVSWAVFESAFMGRFFPRELREAKVKKYLTLNQESMSVHEYNLKFLI</sequence>
<evidence type="ECO:0000259" key="1">
    <source>
        <dbReference type="Pfam" id="PF03732"/>
    </source>
</evidence>
<evidence type="ECO:0000313" key="3">
    <source>
        <dbReference type="Proteomes" id="UP001234989"/>
    </source>
</evidence>
<accession>A0AAF0R149</accession>
<dbReference type="AlphaFoldDB" id="A0AAF0R149"/>
<dbReference type="Pfam" id="PF03732">
    <property type="entry name" value="Retrotrans_gag"/>
    <property type="match status" value="1"/>
</dbReference>
<organism evidence="2 3">
    <name type="scientific">Solanum verrucosum</name>
    <dbReference type="NCBI Taxonomy" id="315347"/>
    <lineage>
        <taxon>Eukaryota</taxon>
        <taxon>Viridiplantae</taxon>
        <taxon>Streptophyta</taxon>
        <taxon>Embryophyta</taxon>
        <taxon>Tracheophyta</taxon>
        <taxon>Spermatophyta</taxon>
        <taxon>Magnoliopsida</taxon>
        <taxon>eudicotyledons</taxon>
        <taxon>Gunneridae</taxon>
        <taxon>Pentapetalae</taxon>
        <taxon>asterids</taxon>
        <taxon>lamiids</taxon>
        <taxon>Solanales</taxon>
        <taxon>Solanaceae</taxon>
        <taxon>Solanoideae</taxon>
        <taxon>Solaneae</taxon>
        <taxon>Solanum</taxon>
    </lineage>
</organism>
<proteinExistence type="predicted"/>
<feature type="domain" description="Retrotransposon gag" evidence="1">
    <location>
        <begin position="70"/>
        <end position="140"/>
    </location>
</feature>
<dbReference type="EMBL" id="CP133617">
    <property type="protein sequence ID" value="WMV32495.1"/>
    <property type="molecule type" value="Genomic_DNA"/>
</dbReference>
<reference evidence="2" key="1">
    <citation type="submission" date="2023-08" db="EMBL/GenBank/DDBJ databases">
        <title>A de novo genome assembly of Solanum verrucosum Schlechtendal, a Mexican diploid species geographically isolated from the other diploid A-genome species in potato relatives.</title>
        <authorList>
            <person name="Hosaka K."/>
        </authorList>
    </citation>
    <scope>NUCLEOTIDE SEQUENCE</scope>
    <source>
        <tissue evidence="2">Young leaves</tissue>
    </source>
</reference>
<dbReference type="InterPro" id="IPR005162">
    <property type="entry name" value="Retrotrans_gag_dom"/>
</dbReference>
<dbReference type="Proteomes" id="UP001234989">
    <property type="component" value="Chromosome 6"/>
</dbReference>
<gene>
    <name evidence="2" type="ORF">MTR67_025880</name>
</gene>
<keyword evidence="3" id="KW-1185">Reference proteome</keyword>
<protein>
    <recommendedName>
        <fullName evidence="1">Retrotransposon gag domain-containing protein</fullName>
    </recommendedName>
</protein>